<dbReference type="KEGG" id="ker:91098922"/>
<gene>
    <name evidence="3" type="ORF">V865_000118</name>
</gene>
<evidence type="ECO:0000313" key="4">
    <source>
        <dbReference type="Proteomes" id="UP001358614"/>
    </source>
</evidence>
<feature type="coiled-coil region" evidence="1">
    <location>
        <begin position="770"/>
        <end position="797"/>
    </location>
</feature>
<evidence type="ECO:0000256" key="2">
    <source>
        <dbReference type="SAM" id="MobiDB-lite"/>
    </source>
</evidence>
<evidence type="ECO:0000256" key="1">
    <source>
        <dbReference type="SAM" id="Coils"/>
    </source>
</evidence>
<organism evidence="3 4">
    <name type="scientific">Kwoniella europaea PYCC6329</name>
    <dbReference type="NCBI Taxonomy" id="1423913"/>
    <lineage>
        <taxon>Eukaryota</taxon>
        <taxon>Fungi</taxon>
        <taxon>Dikarya</taxon>
        <taxon>Basidiomycota</taxon>
        <taxon>Agaricomycotina</taxon>
        <taxon>Tremellomycetes</taxon>
        <taxon>Tremellales</taxon>
        <taxon>Cryptococcaceae</taxon>
        <taxon>Kwoniella</taxon>
    </lineage>
</organism>
<keyword evidence="4" id="KW-1185">Reference proteome</keyword>
<feature type="compositionally biased region" description="Acidic residues" evidence="2">
    <location>
        <begin position="258"/>
        <end position="278"/>
    </location>
</feature>
<accession>A0AAX4K924</accession>
<reference evidence="3 4" key="1">
    <citation type="submission" date="2024-01" db="EMBL/GenBank/DDBJ databases">
        <title>Comparative genomics of Cryptococcus and Kwoniella reveals pathogenesis evolution and contrasting modes of karyotype evolution via chromosome fusion or intercentromeric recombination.</title>
        <authorList>
            <person name="Coelho M.A."/>
            <person name="David-Palma M."/>
            <person name="Shea T."/>
            <person name="Bowers K."/>
            <person name="McGinley-Smith S."/>
            <person name="Mohammad A.W."/>
            <person name="Gnirke A."/>
            <person name="Yurkov A.M."/>
            <person name="Nowrousian M."/>
            <person name="Sun S."/>
            <person name="Cuomo C.A."/>
            <person name="Heitman J."/>
        </authorList>
    </citation>
    <scope>NUCLEOTIDE SEQUENCE [LARGE SCALE GENOMIC DNA]</scope>
    <source>
        <strain evidence="3 4">PYCC6329</strain>
    </source>
</reference>
<sequence>MAPSGLVISKLGIQATASDEVVKGLMCLKISLPKDAEGRPGARWALFSSTPPKLLSTPTIYPLPLPLPASRAPQLRKASRLLALPQPSTYPPSSPSGLGGKPYIDVSSTTGKVYVVVDPVSSRRGSMNHRSSGSSSAQSTSAGRKEWLICMDFEIALEKGVEEDITKVLLPIPRCLDNTIRFQILSPTNASSSSLTNQEVDIFTDPKMLPLPTNAFPSPVSQNKARITGRKVKGKGKIKATVGEEGWEDGEVLGPDDVPTESDENTEVSDDDDDDSEEGGGSWLEGRFPSTEILQLEWSFNCPSSSDIPSLQVSPIWNKQQSSISIAYLAHVQNQDNPVQLDIDVPNGWGWSEFSIQGEGLSNWRCLDAEWGSQSSDPDDTMEQGEEYEDSFATVKAKRAHPPLTPSSSTHSTNRNFLPTTRSTSSSSASLMRQTFPSLNGSDRIEDFSFELSSIEQQNQKPLTPKSLRKSPLQMLMNSTSSSTQSKWDEPRYGRLFNLYFKEEYSGDTTITIQGTLIPLDKMLLVSLALPVKIPFIKIDNAESNQCQVECPSAIYGTATQSSSDTELIDVSLGGRLFWTGSDGGILEVNNGMIKGDVRVRIRRSPWGVLMASMRFPFPPKSDEVGFSLKHVEHIRLIRTSVEGVEVPRAMYEDGGISQIRIGQRDKRSTGGAVEVEWEMVLELKGEIGLPYFDNAEGEMKVELLGEEWIPYLKSTTTNMKSLSSTSYTLPLSSPNPPTLSISSPSLKASRRKTLLSFSTLANLFLLWLLLSMGQQLQRIKNEVEFVRDEYRDLRLYGYRSGDTVKFRDHGSLVTTTTTTITSTSTILNTVSALPSSNTGMPGKIPKEDKKQANNVDVVVVDHSASYSLSRVVARSLKGWENVFGHPTVKTITQGVNWIWTGILRLMIP</sequence>
<protein>
    <submittedName>
        <fullName evidence="3">Uncharacterized protein</fullName>
    </submittedName>
</protein>
<dbReference type="GeneID" id="91098922"/>
<dbReference type="EMBL" id="CP144089">
    <property type="protein sequence ID" value="WWD02080.1"/>
    <property type="molecule type" value="Genomic_DNA"/>
</dbReference>
<dbReference type="AlphaFoldDB" id="A0AAX4K924"/>
<keyword evidence="1" id="KW-0175">Coiled coil</keyword>
<feature type="compositionally biased region" description="Acidic residues" evidence="2">
    <location>
        <begin position="377"/>
        <end position="390"/>
    </location>
</feature>
<dbReference type="RefSeq" id="XP_066080047.1">
    <property type="nucleotide sequence ID" value="XM_066223950.1"/>
</dbReference>
<feature type="compositionally biased region" description="Low complexity" evidence="2">
    <location>
        <begin position="420"/>
        <end position="430"/>
    </location>
</feature>
<name>A0AAX4K924_9TREE</name>
<proteinExistence type="predicted"/>
<feature type="region of interest" description="Disordered" evidence="2">
    <location>
        <begin position="370"/>
        <end position="432"/>
    </location>
</feature>
<feature type="compositionally biased region" description="Polar residues" evidence="2">
    <location>
        <begin position="215"/>
        <end position="225"/>
    </location>
</feature>
<feature type="compositionally biased region" description="Basic residues" evidence="2">
    <location>
        <begin position="227"/>
        <end position="238"/>
    </location>
</feature>
<dbReference type="Proteomes" id="UP001358614">
    <property type="component" value="Chromosome 1"/>
</dbReference>
<feature type="region of interest" description="Disordered" evidence="2">
    <location>
        <begin position="213"/>
        <end position="286"/>
    </location>
</feature>
<evidence type="ECO:0000313" key="3">
    <source>
        <dbReference type="EMBL" id="WWD02080.1"/>
    </source>
</evidence>